<proteinExistence type="predicted"/>
<dbReference type="Pfam" id="PF20398">
    <property type="entry name" value="DUF6691"/>
    <property type="match status" value="1"/>
</dbReference>
<organism evidence="2 3">
    <name type="scientific">Agrocybe chaxingu</name>
    <dbReference type="NCBI Taxonomy" id="84603"/>
    <lineage>
        <taxon>Eukaryota</taxon>
        <taxon>Fungi</taxon>
        <taxon>Dikarya</taxon>
        <taxon>Basidiomycota</taxon>
        <taxon>Agaricomycotina</taxon>
        <taxon>Agaricomycetes</taxon>
        <taxon>Agaricomycetidae</taxon>
        <taxon>Agaricales</taxon>
        <taxon>Agaricineae</taxon>
        <taxon>Strophariaceae</taxon>
        <taxon>Agrocybe</taxon>
    </lineage>
</organism>
<evidence type="ECO:0000256" key="1">
    <source>
        <dbReference type="SAM" id="MobiDB-lite"/>
    </source>
</evidence>
<feature type="region of interest" description="Disordered" evidence="1">
    <location>
        <begin position="114"/>
        <end position="135"/>
    </location>
</feature>
<keyword evidence="3" id="KW-1185">Reference proteome</keyword>
<name>A0A9W8MTN7_9AGAR</name>
<dbReference type="InterPro" id="IPR046513">
    <property type="entry name" value="DUF6691"/>
</dbReference>
<evidence type="ECO:0000313" key="3">
    <source>
        <dbReference type="Proteomes" id="UP001148786"/>
    </source>
</evidence>
<protein>
    <submittedName>
        <fullName evidence="2">Uncharacterized protein</fullName>
    </submittedName>
</protein>
<dbReference type="Proteomes" id="UP001148786">
    <property type="component" value="Unassembled WGS sequence"/>
</dbReference>
<accession>A0A9W8MTN7</accession>
<sequence>MAHPTPLRSFLGGLGIPVAAHELLVLNGNVFGISGFVHRGIRGSIEGVAGVAGLVLSGAMVANLEGNGPAPLSLSLPKVLLSGFLVGLARKWLYFRPYDMWGFAIFTPGQNLMPTSQNPNASSKDECDCSKDQPPNPPRRALRAFTFVATALQFGFALRLSNLTEATRVLSFLLLPIHPSFDPLAGLPRRSERPCLGGDCSVPKGGEIDARLLIGSSIFGVGWGLAGICPGPALVNFGRALGAGGQVLAPYASWIASMLVGGLLA</sequence>
<evidence type="ECO:0000313" key="2">
    <source>
        <dbReference type="EMBL" id="KAJ3505359.1"/>
    </source>
</evidence>
<dbReference type="OrthoDB" id="10254418at2759"/>
<gene>
    <name evidence="2" type="ORF">NLJ89_g7461</name>
</gene>
<dbReference type="AlphaFoldDB" id="A0A9W8MTN7"/>
<dbReference type="EMBL" id="JANKHO010000893">
    <property type="protein sequence ID" value="KAJ3505359.1"/>
    <property type="molecule type" value="Genomic_DNA"/>
</dbReference>
<comment type="caution">
    <text evidence="2">The sequence shown here is derived from an EMBL/GenBank/DDBJ whole genome shotgun (WGS) entry which is preliminary data.</text>
</comment>
<reference evidence="2" key="1">
    <citation type="submission" date="2022-07" db="EMBL/GenBank/DDBJ databases">
        <title>Genome Sequence of Agrocybe chaxingu.</title>
        <authorList>
            <person name="Buettner E."/>
        </authorList>
    </citation>
    <scope>NUCLEOTIDE SEQUENCE</scope>
    <source>
        <strain evidence="2">MP-N11</strain>
    </source>
</reference>